<feature type="non-terminal residue" evidence="2">
    <location>
        <position position="87"/>
    </location>
</feature>
<keyword evidence="1" id="KW-0732">Signal</keyword>
<dbReference type="AlphaFoldDB" id="A0ABD2D9L3"/>
<proteinExistence type="predicted"/>
<dbReference type="Proteomes" id="UP001610411">
    <property type="component" value="Unassembled WGS sequence"/>
</dbReference>
<keyword evidence="3" id="KW-1185">Reference proteome</keyword>
<dbReference type="EMBL" id="JBFSEQ010000012">
    <property type="protein sequence ID" value="KAL2763634.1"/>
    <property type="molecule type" value="Genomic_DNA"/>
</dbReference>
<organism evidence="2 3">
    <name type="scientific">Daubentonia madagascariensis</name>
    <name type="common">Aye-aye</name>
    <name type="synonym">Sciurus madagascariensis</name>
    <dbReference type="NCBI Taxonomy" id="31869"/>
    <lineage>
        <taxon>Eukaryota</taxon>
        <taxon>Metazoa</taxon>
        <taxon>Chordata</taxon>
        <taxon>Craniata</taxon>
        <taxon>Vertebrata</taxon>
        <taxon>Euteleostomi</taxon>
        <taxon>Mammalia</taxon>
        <taxon>Eutheria</taxon>
        <taxon>Euarchontoglires</taxon>
        <taxon>Primates</taxon>
        <taxon>Strepsirrhini</taxon>
        <taxon>Chiromyiformes</taxon>
        <taxon>Daubentoniidae</taxon>
        <taxon>Daubentonia</taxon>
    </lineage>
</organism>
<evidence type="ECO:0000256" key="1">
    <source>
        <dbReference type="SAM" id="SignalP"/>
    </source>
</evidence>
<protein>
    <submittedName>
        <fullName evidence="2">Protein WFDC11</fullName>
    </submittedName>
</protein>
<accession>A0ABD2D9L3</accession>
<evidence type="ECO:0000313" key="3">
    <source>
        <dbReference type="Proteomes" id="UP001610411"/>
    </source>
</evidence>
<comment type="caution">
    <text evidence="2">The sequence shown here is derived from an EMBL/GenBank/DDBJ whole genome shotgun (WGS) entry which is preliminary data.</text>
</comment>
<evidence type="ECO:0000313" key="2">
    <source>
        <dbReference type="EMBL" id="KAL2763634.1"/>
    </source>
</evidence>
<feature type="chain" id="PRO_5044745919" evidence="1">
    <location>
        <begin position="26"/>
        <end position="87"/>
    </location>
</feature>
<gene>
    <name evidence="2" type="ORF">WCI35_029203</name>
</gene>
<sequence length="87" mass="10166">MVGIMKLWIPLLMILFCVLLLSVLGALKKNHGWGELLIEECWGQPKVEECTRKCSRSFKCEERNQKCCWTYCGNICWENDKTLARLL</sequence>
<name>A0ABD2D9L3_DAUMA</name>
<reference evidence="2 3" key="1">
    <citation type="journal article" date="2024" name="G3 (Bethesda)">
        <title>A hybrid genome assembly of the endangered aye-aye (Daubentonia madagascariensis).</title>
        <authorList>
            <person name="Versoza C.J."/>
            <person name="Pfeifer S.P."/>
        </authorList>
    </citation>
    <scope>NUCLEOTIDE SEQUENCE [LARGE SCALE GENOMIC DNA]</scope>
    <source>
        <strain evidence="2">6821</strain>
    </source>
</reference>
<feature type="signal peptide" evidence="1">
    <location>
        <begin position="1"/>
        <end position="25"/>
    </location>
</feature>